<dbReference type="EMBL" id="DAKRPA010000036">
    <property type="protein sequence ID" value="DBA02102.1"/>
    <property type="molecule type" value="Genomic_DNA"/>
</dbReference>
<keyword evidence="1" id="KW-0479">Metal-binding</keyword>
<evidence type="ECO:0000256" key="2">
    <source>
        <dbReference type="ARBA" id="ARBA00022771"/>
    </source>
</evidence>
<comment type="caution">
    <text evidence="6">The sequence shown here is derived from an EMBL/GenBank/DDBJ whole genome shotgun (WGS) entry which is preliminary data.</text>
</comment>
<gene>
    <name evidence="6" type="ORF">N0F65_011169</name>
</gene>
<evidence type="ECO:0000256" key="4">
    <source>
        <dbReference type="SAM" id="MobiDB-lite"/>
    </source>
</evidence>
<evidence type="ECO:0000313" key="6">
    <source>
        <dbReference type="EMBL" id="DBA02102.1"/>
    </source>
</evidence>
<evidence type="ECO:0000256" key="1">
    <source>
        <dbReference type="ARBA" id="ARBA00022723"/>
    </source>
</evidence>
<dbReference type="InterPro" id="IPR013083">
    <property type="entry name" value="Znf_RING/FYVE/PHD"/>
</dbReference>
<keyword evidence="2" id="KW-0863">Zinc-finger</keyword>
<dbReference type="InterPro" id="IPR034732">
    <property type="entry name" value="EPHD"/>
</dbReference>
<dbReference type="InterPro" id="IPR011011">
    <property type="entry name" value="Znf_FYVE_PHD"/>
</dbReference>
<feature type="region of interest" description="Disordered" evidence="4">
    <location>
        <begin position="1"/>
        <end position="26"/>
    </location>
</feature>
<keyword evidence="7" id="KW-1185">Reference proteome</keyword>
<dbReference type="GO" id="GO:0006357">
    <property type="term" value="P:regulation of transcription by RNA polymerase II"/>
    <property type="evidence" value="ECO:0007669"/>
    <property type="project" value="TreeGrafter"/>
</dbReference>
<reference evidence="6" key="1">
    <citation type="submission" date="2022-11" db="EMBL/GenBank/DDBJ databases">
        <authorList>
            <person name="Morgan W.R."/>
            <person name="Tartar A."/>
        </authorList>
    </citation>
    <scope>NUCLEOTIDE SEQUENCE</scope>
    <source>
        <strain evidence="6">ARSEF 373</strain>
    </source>
</reference>
<proteinExistence type="predicted"/>
<dbReference type="SMART" id="SM00249">
    <property type="entry name" value="PHD"/>
    <property type="match status" value="2"/>
</dbReference>
<name>A0AAV2Z8W3_9STRA</name>
<evidence type="ECO:0000313" key="7">
    <source>
        <dbReference type="Proteomes" id="UP001146120"/>
    </source>
</evidence>
<feature type="domain" description="PHD-type" evidence="5">
    <location>
        <begin position="186"/>
        <end position="301"/>
    </location>
</feature>
<evidence type="ECO:0000256" key="3">
    <source>
        <dbReference type="ARBA" id="ARBA00022833"/>
    </source>
</evidence>
<dbReference type="InterPro" id="IPR001965">
    <property type="entry name" value="Znf_PHD"/>
</dbReference>
<dbReference type="Gene3D" id="3.30.40.10">
    <property type="entry name" value="Zinc/RING finger domain, C3HC4 (zinc finger)"/>
    <property type="match status" value="2"/>
</dbReference>
<keyword evidence="3" id="KW-0862">Zinc</keyword>
<dbReference type="InterPro" id="IPR050701">
    <property type="entry name" value="Histone_Mod_Regulator"/>
</dbReference>
<dbReference type="SUPFAM" id="SSF57903">
    <property type="entry name" value="FYVE/PHD zinc finger"/>
    <property type="match status" value="1"/>
</dbReference>
<dbReference type="CDD" id="cd15571">
    <property type="entry name" value="ePHD"/>
    <property type="match status" value="1"/>
</dbReference>
<dbReference type="GO" id="GO:0008270">
    <property type="term" value="F:zinc ion binding"/>
    <property type="evidence" value="ECO:0007669"/>
    <property type="project" value="UniProtKB-KW"/>
</dbReference>
<dbReference type="PROSITE" id="PS51805">
    <property type="entry name" value="EPHD"/>
    <property type="match status" value="1"/>
</dbReference>
<reference evidence="6" key="2">
    <citation type="journal article" date="2023" name="Microbiol Resour">
        <title>Decontamination and Annotation of the Draft Genome Sequence of the Oomycete Lagenidium giganteum ARSEF 373.</title>
        <authorList>
            <person name="Morgan W.R."/>
            <person name="Tartar A."/>
        </authorList>
    </citation>
    <scope>NUCLEOTIDE SEQUENCE</scope>
    <source>
        <strain evidence="6">ARSEF 373</strain>
    </source>
</reference>
<accession>A0AAV2Z8W3</accession>
<evidence type="ECO:0000259" key="5">
    <source>
        <dbReference type="PROSITE" id="PS51805"/>
    </source>
</evidence>
<sequence>MAVNETEAKDGEPSDAEPSHEAARMSWDERRQLLSDISNLSPPDIPGVLLLIRNFPGAQLPVVENPPPAVNAWDAHSDGDSNAAPVPTPVAVADMNPIQLQCVFDVDRAAPELLWQLRKYVESCFIPHYVPKENCVVCEGLWSNGHVIACGQDHCSVRIHEECFGVVLREDADGPWQCPSCLLGRQLICAVCLQTGGALKPLAPLTPLLHEQRWVHVLCALTIPELTMRDVPAMEPVDGWEDIENGRFRYLCAICRKRGGASIICEHDGCNVGLHPQCAANAGCMIGSETNCVALYCEKHLPTSRISGAKRWISEEDLVEEIMSDDSLPCEEDDPDAKLRSNEDDTAFILETTASVFAQSRLPGPAVVDWGKDSLRKRQWHRPTDLSKRLKIGASSWDVPGMVVMGLRTQKPLVFPPPVSARERHEIPKFPEAEDAIGAIIDFHVKEHDEWFRARIVQWDPVRKMHLVHFVHNDQKGWAALSALNSLILWMPHEDTDALEGPRVRLYRPRKKDTVGWRPKPRTFV</sequence>
<protein>
    <recommendedName>
        <fullName evidence="5">PHD-type domain-containing protein</fullName>
    </recommendedName>
</protein>
<dbReference type="Pfam" id="PF13832">
    <property type="entry name" value="zf-HC5HC2H_2"/>
    <property type="match status" value="1"/>
</dbReference>
<dbReference type="PANTHER" id="PTHR13793:SF107">
    <property type="entry name" value="BROMODOMAIN-CONTAINING PROTEIN HOMOLOG"/>
    <property type="match status" value="1"/>
</dbReference>
<organism evidence="6 7">
    <name type="scientific">Lagenidium giganteum</name>
    <dbReference type="NCBI Taxonomy" id="4803"/>
    <lineage>
        <taxon>Eukaryota</taxon>
        <taxon>Sar</taxon>
        <taxon>Stramenopiles</taxon>
        <taxon>Oomycota</taxon>
        <taxon>Peronosporomycetes</taxon>
        <taxon>Pythiales</taxon>
        <taxon>Pythiaceae</taxon>
    </lineage>
</organism>
<dbReference type="AlphaFoldDB" id="A0AAV2Z8W3"/>
<dbReference type="Proteomes" id="UP001146120">
    <property type="component" value="Unassembled WGS sequence"/>
</dbReference>
<dbReference type="PANTHER" id="PTHR13793">
    <property type="entry name" value="PHD FINGER PROTEINS"/>
    <property type="match status" value="1"/>
</dbReference>